<accession>A0A8J2YYX8</accession>
<dbReference type="AlphaFoldDB" id="A0A8J2YYX8"/>
<dbReference type="SMART" id="SM00267">
    <property type="entry name" value="GGDEF"/>
    <property type="match status" value="1"/>
</dbReference>
<keyword evidence="6" id="KW-1185">Reference proteome</keyword>
<evidence type="ECO:0000256" key="3">
    <source>
        <dbReference type="SAM" id="Coils"/>
    </source>
</evidence>
<reference evidence="5" key="2">
    <citation type="submission" date="2020-09" db="EMBL/GenBank/DDBJ databases">
        <authorList>
            <person name="Sun Q."/>
            <person name="Zhou Y."/>
        </authorList>
    </citation>
    <scope>NUCLEOTIDE SEQUENCE</scope>
    <source>
        <strain evidence="5">CGMCC 1.15725</strain>
    </source>
</reference>
<dbReference type="InterPro" id="IPR050469">
    <property type="entry name" value="Diguanylate_Cyclase"/>
</dbReference>
<evidence type="ECO:0000259" key="4">
    <source>
        <dbReference type="PROSITE" id="PS50887"/>
    </source>
</evidence>
<evidence type="ECO:0000256" key="1">
    <source>
        <dbReference type="ARBA" id="ARBA00012528"/>
    </source>
</evidence>
<dbReference type="InterPro" id="IPR000160">
    <property type="entry name" value="GGDEF_dom"/>
</dbReference>
<dbReference type="EMBL" id="BMJQ01000015">
    <property type="protein sequence ID" value="GGF38275.1"/>
    <property type="molecule type" value="Genomic_DNA"/>
</dbReference>
<evidence type="ECO:0000256" key="2">
    <source>
        <dbReference type="ARBA" id="ARBA00034247"/>
    </source>
</evidence>
<dbReference type="EC" id="2.7.7.65" evidence="1"/>
<protein>
    <recommendedName>
        <fullName evidence="1">diguanylate cyclase</fullName>
        <ecNumber evidence="1">2.7.7.65</ecNumber>
    </recommendedName>
</protein>
<dbReference type="PANTHER" id="PTHR45138">
    <property type="entry name" value="REGULATORY COMPONENTS OF SENSORY TRANSDUCTION SYSTEM"/>
    <property type="match status" value="1"/>
</dbReference>
<dbReference type="InterPro" id="IPR043128">
    <property type="entry name" value="Rev_trsase/Diguanyl_cyclase"/>
</dbReference>
<dbReference type="RefSeq" id="WP_189050962.1">
    <property type="nucleotide sequence ID" value="NZ_BMJQ01000015.1"/>
</dbReference>
<sequence>MKIAERKEVRRPKAPTAAFAGSSPALALHELLKQAGEGPVPGPLKDALLDLLGEVGRLKRELDKAKARAAHLEKLADEDALMPVANRRAFMRELSRLVALAQRYGTASSIVYIDLNDMKTINDRWGHNAGDAALLHVARTLIDHVRHADVVARLGGDEFGVLLVRTGQEAAEEKAGALAEAIEAAPLQWNGAAIRLSAATGAYCFNGDEDIAAALEAADRAMYRTKLARKATDQAAAG</sequence>
<feature type="domain" description="GGDEF" evidence="4">
    <location>
        <begin position="106"/>
        <end position="238"/>
    </location>
</feature>
<dbReference type="InterPro" id="IPR029787">
    <property type="entry name" value="Nucleotide_cyclase"/>
</dbReference>
<evidence type="ECO:0000313" key="6">
    <source>
        <dbReference type="Proteomes" id="UP000646365"/>
    </source>
</evidence>
<gene>
    <name evidence="5" type="primary">dgcA</name>
    <name evidence="5" type="ORF">GCM10011611_50820</name>
</gene>
<dbReference type="Pfam" id="PF00990">
    <property type="entry name" value="GGDEF"/>
    <property type="match status" value="1"/>
</dbReference>
<proteinExistence type="predicted"/>
<name>A0A8J2YYX8_9PROT</name>
<dbReference type="NCBIfam" id="TIGR00254">
    <property type="entry name" value="GGDEF"/>
    <property type="match status" value="1"/>
</dbReference>
<keyword evidence="3" id="KW-0175">Coiled coil</keyword>
<dbReference type="PANTHER" id="PTHR45138:SF9">
    <property type="entry name" value="DIGUANYLATE CYCLASE DGCM-RELATED"/>
    <property type="match status" value="1"/>
</dbReference>
<dbReference type="SUPFAM" id="SSF55073">
    <property type="entry name" value="Nucleotide cyclase"/>
    <property type="match status" value="1"/>
</dbReference>
<feature type="coiled-coil region" evidence="3">
    <location>
        <begin position="48"/>
        <end position="75"/>
    </location>
</feature>
<dbReference type="PROSITE" id="PS50887">
    <property type="entry name" value="GGDEF"/>
    <property type="match status" value="1"/>
</dbReference>
<dbReference type="GO" id="GO:0052621">
    <property type="term" value="F:diguanylate cyclase activity"/>
    <property type="evidence" value="ECO:0007669"/>
    <property type="project" value="UniProtKB-EC"/>
</dbReference>
<dbReference type="CDD" id="cd01949">
    <property type="entry name" value="GGDEF"/>
    <property type="match status" value="1"/>
</dbReference>
<evidence type="ECO:0000313" key="5">
    <source>
        <dbReference type="EMBL" id="GGF38275.1"/>
    </source>
</evidence>
<reference evidence="5" key="1">
    <citation type="journal article" date="2014" name="Int. J. Syst. Evol. Microbiol.">
        <title>Complete genome sequence of Corynebacterium casei LMG S-19264T (=DSM 44701T), isolated from a smear-ripened cheese.</title>
        <authorList>
            <consortium name="US DOE Joint Genome Institute (JGI-PGF)"/>
            <person name="Walter F."/>
            <person name="Albersmeier A."/>
            <person name="Kalinowski J."/>
            <person name="Ruckert C."/>
        </authorList>
    </citation>
    <scope>NUCLEOTIDE SEQUENCE</scope>
    <source>
        <strain evidence="5">CGMCC 1.15725</strain>
    </source>
</reference>
<dbReference type="Gene3D" id="3.30.70.270">
    <property type="match status" value="1"/>
</dbReference>
<dbReference type="Proteomes" id="UP000646365">
    <property type="component" value="Unassembled WGS sequence"/>
</dbReference>
<organism evidence="5 6">
    <name type="scientific">Aliidongia dinghuensis</name>
    <dbReference type="NCBI Taxonomy" id="1867774"/>
    <lineage>
        <taxon>Bacteria</taxon>
        <taxon>Pseudomonadati</taxon>
        <taxon>Pseudomonadota</taxon>
        <taxon>Alphaproteobacteria</taxon>
        <taxon>Rhodospirillales</taxon>
        <taxon>Dongiaceae</taxon>
        <taxon>Aliidongia</taxon>
    </lineage>
</organism>
<comment type="catalytic activity">
    <reaction evidence="2">
        <text>2 GTP = 3',3'-c-di-GMP + 2 diphosphate</text>
        <dbReference type="Rhea" id="RHEA:24898"/>
        <dbReference type="ChEBI" id="CHEBI:33019"/>
        <dbReference type="ChEBI" id="CHEBI:37565"/>
        <dbReference type="ChEBI" id="CHEBI:58805"/>
        <dbReference type="EC" id="2.7.7.65"/>
    </reaction>
</comment>
<comment type="caution">
    <text evidence="5">The sequence shown here is derived from an EMBL/GenBank/DDBJ whole genome shotgun (WGS) entry which is preliminary data.</text>
</comment>